<comment type="caution">
    <text evidence="1">The sequence shown here is derived from an EMBL/GenBank/DDBJ whole genome shotgun (WGS) entry which is preliminary data.</text>
</comment>
<reference evidence="1 2" key="1">
    <citation type="submission" date="2018-10" db="EMBL/GenBank/DDBJ databases">
        <authorList>
            <person name="Chen W.-M."/>
        </authorList>
    </citation>
    <scope>NUCLEOTIDE SEQUENCE [LARGE SCALE GENOMIC DNA]</scope>
    <source>
        <strain evidence="1 2">H-5</strain>
    </source>
</reference>
<evidence type="ECO:0000313" key="2">
    <source>
        <dbReference type="Proteomes" id="UP000275137"/>
    </source>
</evidence>
<protein>
    <submittedName>
        <fullName evidence="1">Uncharacterized protein</fullName>
    </submittedName>
</protein>
<dbReference type="RefSeq" id="WP_123236005.1">
    <property type="nucleotide sequence ID" value="NZ_RJVP01000001.1"/>
</dbReference>
<evidence type="ECO:0000313" key="1">
    <source>
        <dbReference type="EMBL" id="ROH88011.1"/>
    </source>
</evidence>
<keyword evidence="2" id="KW-1185">Reference proteome</keyword>
<accession>A0A3N0V604</accession>
<gene>
    <name evidence="1" type="ORF">ED236_00515</name>
</gene>
<proteinExistence type="predicted"/>
<dbReference type="EMBL" id="RJVP01000001">
    <property type="protein sequence ID" value="ROH88011.1"/>
    <property type="molecule type" value="Genomic_DNA"/>
</dbReference>
<name>A0A3N0V604_9PROT</name>
<dbReference type="Proteomes" id="UP000275137">
    <property type="component" value="Unassembled WGS sequence"/>
</dbReference>
<dbReference type="AlphaFoldDB" id="A0A3N0V604"/>
<sequence length="710" mass="77675">MASVEEITQQSLERVDQTLSDANIFLDSLANAATTDLFNGVPYVSTVVPFYNVTQNVRLAPVLSSAQPAAIPDTEPAPSVGITAPTTLAVPEFNLAAPTVQPVGDVGVVVDEFSDALPDLEQLELDVQPVPSFDDASPALNFPAPPSTSLPISPGAAPEFVAPNIPQARDYTLPDVPVLLQYSIPSPPTTQIPLFSEIAPDYDLTPPSEEFVWTEREYQSDLLDEARKILLSDIQNGGYGIRTEDETPLWDRARDRIVNQAEAELRSADRMAAARGFPLPTGAQNALITQAQQSVTSQLSDINREISIKRAEMYVQARQFAITTGLSAEQFLLSYHASVEERALNAAKFVIEAAINLFNARAQDFNARLGRWQAKAQFYETEIRAALAPLEQYRAELEGSRITSQINSDQLDLYRSQIAGVEALIGIYQSEMQAANIAADIERIKLQAFAEQVNVYATRVRARSDEFGMYETGVRAEIAKSDNYQGAFAQRLNAARLGSDINLAKVNVTREDNRLRLDRFGVSADKFRSNLDAGRLRLSGQEANVNAKLGEGRLRQDGFQSEVAGFGARIDANRAHNANEALKLDAEVQEGRLLLDAYQQKLNKYLAVLSNENDKVRLLLQKAGIDVDVWREQQRNDAAFEGLRSNNLNEGVNNSLRAYAANIQNAELSLRNVIAGLDANIRGSAAGVDFYKSLVASAQSSINAIATLAE</sequence>
<organism evidence="1 2">
    <name type="scientific">Pseudomethylobacillus aquaticus</name>
    <dbReference type="NCBI Taxonomy" id="2676064"/>
    <lineage>
        <taxon>Bacteria</taxon>
        <taxon>Pseudomonadati</taxon>
        <taxon>Pseudomonadota</taxon>
        <taxon>Betaproteobacteria</taxon>
        <taxon>Nitrosomonadales</taxon>
        <taxon>Methylophilaceae</taxon>
        <taxon>Pseudomethylobacillus</taxon>
    </lineage>
</organism>